<feature type="active site" description="Charge relay system" evidence="8">
    <location>
        <position position="162"/>
    </location>
</feature>
<dbReference type="InterPro" id="IPR007280">
    <property type="entry name" value="Peptidase_C_arc/bac"/>
</dbReference>
<dbReference type="OrthoDB" id="6188067at2"/>
<dbReference type="Gene3D" id="3.40.50.200">
    <property type="entry name" value="Peptidase S8/S53 domain"/>
    <property type="match status" value="1"/>
</dbReference>
<dbReference type="SUPFAM" id="SSF52743">
    <property type="entry name" value="Subtilisin-like"/>
    <property type="match status" value="1"/>
</dbReference>
<name>A0A2V1GZT8_9GAMM</name>
<comment type="similarity">
    <text evidence="2 8 9">Belongs to the peptidase S8 family.</text>
</comment>
<keyword evidence="7 8" id="KW-0720">Serine protease</keyword>
<keyword evidence="6 8" id="KW-0378">Hydrolase</keyword>
<feature type="active site" description="Charge relay system" evidence="8">
    <location>
        <position position="195"/>
    </location>
</feature>
<evidence type="ECO:0000256" key="7">
    <source>
        <dbReference type="ARBA" id="ARBA00022825"/>
    </source>
</evidence>
<keyword evidence="5 10" id="KW-0732">Signal</keyword>
<feature type="domain" description="Carbohydrate-binding module family 96" evidence="13">
    <location>
        <begin position="530"/>
        <end position="684"/>
    </location>
</feature>
<dbReference type="PROSITE" id="PS51892">
    <property type="entry name" value="SUBTILASE"/>
    <property type="match status" value="1"/>
</dbReference>
<dbReference type="InterPro" id="IPR015500">
    <property type="entry name" value="Peptidase_S8_subtilisin-rel"/>
</dbReference>
<dbReference type="RefSeq" id="WP_116685832.1">
    <property type="nucleotide sequence ID" value="NZ_CAWNYD010000001.1"/>
</dbReference>
<evidence type="ECO:0000259" key="12">
    <source>
        <dbReference type="Pfam" id="PF04151"/>
    </source>
</evidence>
<keyword evidence="3" id="KW-0964">Secreted</keyword>
<dbReference type="InterPro" id="IPR036852">
    <property type="entry name" value="Peptidase_S8/S53_dom_sf"/>
</dbReference>
<dbReference type="InterPro" id="IPR055372">
    <property type="entry name" value="CBM96"/>
</dbReference>
<evidence type="ECO:0000256" key="8">
    <source>
        <dbReference type="PROSITE-ProRule" id="PRU01240"/>
    </source>
</evidence>
<feature type="signal peptide" evidence="10">
    <location>
        <begin position="1"/>
        <end position="26"/>
    </location>
</feature>
<feature type="active site" description="Charge relay system" evidence="8">
    <location>
        <position position="347"/>
    </location>
</feature>
<comment type="subcellular location">
    <subcellularLocation>
        <location evidence="1">Secreted</location>
    </subcellularLocation>
</comment>
<keyword evidence="15" id="KW-1185">Reference proteome</keyword>
<comment type="caution">
    <text evidence="14">The sequence shown here is derived from an EMBL/GenBank/DDBJ whole genome shotgun (WGS) entry which is preliminary data.</text>
</comment>
<dbReference type="Pfam" id="PF04151">
    <property type="entry name" value="PPC"/>
    <property type="match status" value="1"/>
</dbReference>
<protein>
    <recommendedName>
        <fullName evidence="16">Peptidase S8/S53 domain-containing protein</fullName>
    </recommendedName>
</protein>
<accession>A0A2V1GZT8</accession>
<evidence type="ECO:0000259" key="11">
    <source>
        <dbReference type="Pfam" id="PF00082"/>
    </source>
</evidence>
<evidence type="ECO:0008006" key="16">
    <source>
        <dbReference type="Google" id="ProtNLM"/>
    </source>
</evidence>
<evidence type="ECO:0000256" key="2">
    <source>
        <dbReference type="ARBA" id="ARBA00011073"/>
    </source>
</evidence>
<dbReference type="InterPro" id="IPR022398">
    <property type="entry name" value="Peptidase_S8_His-AS"/>
</dbReference>
<feature type="domain" description="Peptidase S8/S53" evidence="11">
    <location>
        <begin position="153"/>
        <end position="381"/>
    </location>
</feature>
<keyword evidence="4 8" id="KW-0645">Protease</keyword>
<dbReference type="InterPro" id="IPR023828">
    <property type="entry name" value="Peptidase_S8_Ser-AS"/>
</dbReference>
<dbReference type="PRINTS" id="PR00723">
    <property type="entry name" value="SUBTILISIN"/>
</dbReference>
<sequence>MKIIHYFLYSAIYALVYIGSSQPSHATQYSTAIEGEYIVVYHSPNEKNLLSINQRKNYAREISQRLASSFNTELLKTFGDTLDGVLMRGAPAQINALRLNPNVRYILPNVVIQVNPGGMTQVDDLVTPLSWGLDRIDQREALLNNSYHYDYDGTGITAYVLDTGVNINHQEFSGRASSGYNAVDNNELALDCHGHGTHVAGILGGEQHGVAKNVNIVAVKALDCDGAGSIANIIDSIDWVVNNAQMPAVVNISAQIYDYIAVDEAVARLIASGVHVIGAAGNNNNTACSYSPGRLPGVINVGATTISDERADYSNYGYCVDIFAPGSDIPSANYATDDGIINMSGTSMAAPHVAGIAALYLEENSNLSTNQLRDLIKARASSQLLTGINSDSPNRLAFSLVEAEEDCITNCPTPTVPPTILVENTPLVISSAENQRINFQIEIPERAINLTFTLQGGTGDIDLYVKYLTPPDINREVYDCISFYSGNNERCTFASPAIGTWYLTTEAFFTSENAILTVTYDREPETPVVSQYTVTKDVFVRGGDSSDRNFDRSFLLAQASSPADTRLSYIAFDFDNNQLSDQNTLLLRLNVKSTNKVARLRIRETENNWTVGDISYNNQPEIYDDSIYIDVSKADAFEWIEVDISPFLEDGNFSGSIVISNETNGAYTALKASESDRAPSLQLTSNSAEIRHAVPATSPRILESTDSTFVQGGYFQDRVLNINRMILNTGYNPQNAIHGLINYDLNSINIEPSSQIFVRFRFDRLPYNVDITLQEVSTNWNEDNVTWNTQPTNINNKTVTQSIQRNEYHWVDVDVTSLITEGNLTGAFRLSVQAPGSVRVFSSGSRFTPELVITTLNEE</sequence>
<evidence type="ECO:0000256" key="9">
    <source>
        <dbReference type="RuleBase" id="RU003355"/>
    </source>
</evidence>
<dbReference type="InterPro" id="IPR037045">
    <property type="entry name" value="S8pro/Inhibitor_I9_sf"/>
</dbReference>
<feature type="domain" description="Peptidase C-terminal archaeal/bacterial" evidence="12">
    <location>
        <begin position="439"/>
        <end position="504"/>
    </location>
</feature>
<evidence type="ECO:0000256" key="3">
    <source>
        <dbReference type="ARBA" id="ARBA00022525"/>
    </source>
</evidence>
<evidence type="ECO:0000256" key="4">
    <source>
        <dbReference type="ARBA" id="ARBA00022670"/>
    </source>
</evidence>
<evidence type="ECO:0000259" key="13">
    <source>
        <dbReference type="Pfam" id="PF24517"/>
    </source>
</evidence>
<dbReference type="Gene3D" id="3.30.70.80">
    <property type="entry name" value="Peptidase S8 propeptide/proteinase inhibitor I9"/>
    <property type="match status" value="1"/>
</dbReference>
<reference evidence="14 15" key="1">
    <citation type="submission" date="2018-04" db="EMBL/GenBank/DDBJ databases">
        <title>Thalassorhabdus spongiae gen. nov., sp. nov., isolated from a marine sponge in South-West Iceland.</title>
        <authorList>
            <person name="Knobloch S."/>
            <person name="Daussin A."/>
            <person name="Johannsson R."/>
            <person name="Marteinsson V.T."/>
        </authorList>
    </citation>
    <scope>NUCLEOTIDE SEQUENCE [LARGE SCALE GENOMIC DNA]</scope>
    <source>
        <strain evidence="14 15">Hp12</strain>
    </source>
</reference>
<dbReference type="InterPro" id="IPR050131">
    <property type="entry name" value="Peptidase_S8_subtilisin-like"/>
</dbReference>
<dbReference type="GO" id="GO:0005615">
    <property type="term" value="C:extracellular space"/>
    <property type="evidence" value="ECO:0007669"/>
    <property type="project" value="TreeGrafter"/>
</dbReference>
<dbReference type="PROSITE" id="PS00138">
    <property type="entry name" value="SUBTILASE_SER"/>
    <property type="match status" value="1"/>
</dbReference>
<gene>
    <name evidence="14" type="ORF">DC094_04325</name>
</gene>
<dbReference type="Gene3D" id="2.60.120.380">
    <property type="match status" value="1"/>
</dbReference>
<dbReference type="GO" id="GO:0006508">
    <property type="term" value="P:proteolysis"/>
    <property type="evidence" value="ECO:0007669"/>
    <property type="project" value="UniProtKB-KW"/>
</dbReference>
<dbReference type="InterPro" id="IPR023827">
    <property type="entry name" value="Peptidase_S8_Asp-AS"/>
</dbReference>
<dbReference type="EMBL" id="QDDL01000001">
    <property type="protein sequence ID" value="PVZ72246.1"/>
    <property type="molecule type" value="Genomic_DNA"/>
</dbReference>
<dbReference type="NCBIfam" id="NF033679">
    <property type="entry name" value="DNRLRE_dom"/>
    <property type="match status" value="2"/>
</dbReference>
<dbReference type="PROSITE" id="PS00137">
    <property type="entry name" value="SUBTILASE_HIS"/>
    <property type="match status" value="1"/>
</dbReference>
<evidence type="ECO:0000313" key="14">
    <source>
        <dbReference type="EMBL" id="PVZ72246.1"/>
    </source>
</evidence>
<evidence type="ECO:0000313" key="15">
    <source>
        <dbReference type="Proteomes" id="UP000244906"/>
    </source>
</evidence>
<evidence type="ECO:0000256" key="10">
    <source>
        <dbReference type="SAM" id="SignalP"/>
    </source>
</evidence>
<evidence type="ECO:0000256" key="5">
    <source>
        <dbReference type="ARBA" id="ARBA00022729"/>
    </source>
</evidence>
<feature type="domain" description="Carbohydrate-binding module family 96" evidence="13">
    <location>
        <begin position="734"/>
        <end position="855"/>
    </location>
</feature>
<dbReference type="PROSITE" id="PS00136">
    <property type="entry name" value="SUBTILASE_ASP"/>
    <property type="match status" value="1"/>
</dbReference>
<dbReference type="InterPro" id="IPR000209">
    <property type="entry name" value="Peptidase_S8/S53_dom"/>
</dbReference>
<dbReference type="Pfam" id="PF24517">
    <property type="entry name" value="CBM96"/>
    <property type="match status" value="2"/>
</dbReference>
<dbReference type="AlphaFoldDB" id="A0A2V1GZT8"/>
<dbReference type="InterPro" id="IPR034193">
    <property type="entry name" value="PCSK9_ProteinaseK-like"/>
</dbReference>
<evidence type="ECO:0000256" key="1">
    <source>
        <dbReference type="ARBA" id="ARBA00004613"/>
    </source>
</evidence>
<feature type="chain" id="PRO_5015998296" description="Peptidase S8/S53 domain-containing protein" evidence="10">
    <location>
        <begin position="27"/>
        <end position="859"/>
    </location>
</feature>
<dbReference type="PANTHER" id="PTHR43806">
    <property type="entry name" value="PEPTIDASE S8"/>
    <property type="match status" value="1"/>
</dbReference>
<dbReference type="Proteomes" id="UP000244906">
    <property type="component" value="Unassembled WGS sequence"/>
</dbReference>
<evidence type="ECO:0000256" key="6">
    <source>
        <dbReference type="ARBA" id="ARBA00022801"/>
    </source>
</evidence>
<proteinExistence type="inferred from homology"/>
<dbReference type="Pfam" id="PF00082">
    <property type="entry name" value="Peptidase_S8"/>
    <property type="match status" value="1"/>
</dbReference>
<dbReference type="PANTHER" id="PTHR43806:SF11">
    <property type="entry name" value="CEREVISIN-RELATED"/>
    <property type="match status" value="1"/>
</dbReference>
<dbReference type="FunFam" id="3.40.50.200:FF:000014">
    <property type="entry name" value="Proteinase K"/>
    <property type="match status" value="1"/>
</dbReference>
<dbReference type="CDD" id="cd04077">
    <property type="entry name" value="Peptidases_S8_PCSK9_ProteinaseK_like"/>
    <property type="match status" value="1"/>
</dbReference>
<organism evidence="14 15">
    <name type="scientific">Pelagibaculum spongiae</name>
    <dbReference type="NCBI Taxonomy" id="2080658"/>
    <lineage>
        <taxon>Bacteria</taxon>
        <taxon>Pseudomonadati</taxon>
        <taxon>Pseudomonadota</taxon>
        <taxon>Gammaproteobacteria</taxon>
        <taxon>Oceanospirillales</taxon>
        <taxon>Pelagibaculum</taxon>
    </lineage>
</organism>
<dbReference type="GO" id="GO:0004252">
    <property type="term" value="F:serine-type endopeptidase activity"/>
    <property type="evidence" value="ECO:0007669"/>
    <property type="project" value="UniProtKB-UniRule"/>
</dbReference>